<accession>W9CHC8</accession>
<comment type="caution">
    <text evidence="7">The sequence shown here is derived from an EMBL/GenBank/DDBJ whole genome shotgun (WGS) entry which is preliminary data.</text>
</comment>
<feature type="chain" id="PRO_5004919064" evidence="5">
    <location>
        <begin position="24"/>
        <end position="554"/>
    </location>
</feature>
<dbReference type="Pfam" id="PF01565">
    <property type="entry name" value="FAD_binding_4"/>
    <property type="match status" value="1"/>
</dbReference>
<dbReference type="SUPFAM" id="SSF56176">
    <property type="entry name" value="FAD-binding/transporter-associated domain-like"/>
    <property type="match status" value="1"/>
</dbReference>
<dbReference type="OrthoDB" id="2151789at2759"/>
<dbReference type="HOGENOM" id="CLU_018354_1_3_1"/>
<evidence type="ECO:0000313" key="7">
    <source>
        <dbReference type="EMBL" id="ESZ95271.1"/>
    </source>
</evidence>
<dbReference type="STRING" id="1432307.W9CHC8"/>
<reference evidence="7 8" key="1">
    <citation type="journal article" date="2014" name="Genome Announc.">
        <title>Draft genome sequence of Sclerotinia borealis, a psychrophilic plant pathogenic fungus.</title>
        <authorList>
            <person name="Mardanov A.V."/>
            <person name="Beletsky A.V."/>
            <person name="Kadnikov V.V."/>
            <person name="Ignatov A.N."/>
            <person name="Ravin N.V."/>
        </authorList>
    </citation>
    <scope>NUCLEOTIDE SEQUENCE [LARGE SCALE GENOMIC DNA]</scope>
    <source>
        <strain evidence="8">F-4157</strain>
    </source>
</reference>
<sequence length="554" mass="60061">MWFTRLILLASPLALSTLLNARADENFTSGATSEGSCQQGCRFAVKCGGHSRFPDDSVSVGGVTIDLGLMSSTVVSNDKTSARVGGGALTRQIFAALDPYGLAHVGGRQGQVGIDGFALGGGTSVLSAKHGWALDSILEYEIVLPNATIATLSETQYPDLYYALRGGGNNFGIVTAFNVSVFPQGPVYVGSRAFTDEHAEQVLEEAEKIFTLEDVEDTNIVLEYQYSFSAAQNFGTITTTQRYIEPVMNPPVYNALNAIPAVANLTGIISSLANSTGNIPVLGQSRYVKLKIEDTRIAENANTDCCRAIFASLTHYPSVELGKRAIALLKEEMQLLGDSTDIFSTMITYSIPTTAIERMKSRGGNALGIDAEDHLIINLLSVTWPSNADDRAAHALVSRFMTSFKQAAEELNVLHPFVYINYANKGDDVFAGYGEEIKQRLIAIQKNIDPFGIFTSSGLCRGFFKCVDILASEYVMPQKISHDEIGSDEEQAAVAKAKASSSQDLEELVEARLFVLRYSTHKLRFKSPQKGCQKGVDYVPLEGLENVSSFKTRP</sequence>
<evidence type="ECO:0000256" key="1">
    <source>
        <dbReference type="ARBA" id="ARBA00005466"/>
    </source>
</evidence>
<dbReference type="PROSITE" id="PS51387">
    <property type="entry name" value="FAD_PCMH"/>
    <property type="match status" value="1"/>
</dbReference>
<dbReference type="GO" id="GO:0016491">
    <property type="term" value="F:oxidoreductase activity"/>
    <property type="evidence" value="ECO:0007669"/>
    <property type="project" value="UniProtKB-KW"/>
</dbReference>
<dbReference type="InterPro" id="IPR016169">
    <property type="entry name" value="FAD-bd_PCMH_sub2"/>
</dbReference>
<evidence type="ECO:0000256" key="5">
    <source>
        <dbReference type="SAM" id="SignalP"/>
    </source>
</evidence>
<dbReference type="InterPro" id="IPR050416">
    <property type="entry name" value="FAD-linked_Oxidoreductase"/>
</dbReference>
<evidence type="ECO:0000256" key="2">
    <source>
        <dbReference type="ARBA" id="ARBA00022630"/>
    </source>
</evidence>
<proteinExistence type="inferred from homology"/>
<evidence type="ECO:0000259" key="6">
    <source>
        <dbReference type="PROSITE" id="PS51387"/>
    </source>
</evidence>
<comment type="similarity">
    <text evidence="1">Belongs to the oxygen-dependent FAD-linked oxidoreductase family.</text>
</comment>
<dbReference type="InterPro" id="IPR016166">
    <property type="entry name" value="FAD-bd_PCMH"/>
</dbReference>
<dbReference type="InterPro" id="IPR036318">
    <property type="entry name" value="FAD-bd_PCMH-like_sf"/>
</dbReference>
<evidence type="ECO:0000313" key="8">
    <source>
        <dbReference type="Proteomes" id="UP000019487"/>
    </source>
</evidence>
<dbReference type="PANTHER" id="PTHR42973:SF13">
    <property type="entry name" value="FAD-BINDING PCMH-TYPE DOMAIN-CONTAINING PROTEIN"/>
    <property type="match status" value="1"/>
</dbReference>
<keyword evidence="4" id="KW-0560">Oxidoreductase</keyword>
<dbReference type="GO" id="GO:0071949">
    <property type="term" value="F:FAD binding"/>
    <property type="evidence" value="ECO:0007669"/>
    <property type="project" value="InterPro"/>
</dbReference>
<dbReference type="InterPro" id="IPR006094">
    <property type="entry name" value="Oxid_FAD_bind_N"/>
</dbReference>
<dbReference type="Gene3D" id="3.30.465.10">
    <property type="match status" value="1"/>
</dbReference>
<dbReference type="AlphaFoldDB" id="W9CHC8"/>
<name>W9CHC8_SCLBF</name>
<dbReference type="Gene3D" id="3.40.462.20">
    <property type="match status" value="1"/>
</dbReference>
<keyword evidence="8" id="KW-1185">Reference proteome</keyword>
<dbReference type="EMBL" id="AYSA01000197">
    <property type="protein sequence ID" value="ESZ95271.1"/>
    <property type="molecule type" value="Genomic_DNA"/>
</dbReference>
<gene>
    <name evidence="7" type="ORF">SBOR_4383</name>
</gene>
<keyword evidence="5" id="KW-0732">Signal</keyword>
<dbReference type="Proteomes" id="UP000019487">
    <property type="component" value="Unassembled WGS sequence"/>
</dbReference>
<protein>
    <submittedName>
        <fullName evidence="7">FAD binding domain protein</fullName>
    </submittedName>
</protein>
<evidence type="ECO:0000256" key="3">
    <source>
        <dbReference type="ARBA" id="ARBA00022827"/>
    </source>
</evidence>
<evidence type="ECO:0000256" key="4">
    <source>
        <dbReference type="ARBA" id="ARBA00023002"/>
    </source>
</evidence>
<keyword evidence="3" id="KW-0274">FAD</keyword>
<feature type="domain" description="FAD-binding PCMH-type" evidence="6">
    <location>
        <begin position="1"/>
        <end position="184"/>
    </location>
</feature>
<organism evidence="7 8">
    <name type="scientific">Sclerotinia borealis (strain F-4128)</name>
    <dbReference type="NCBI Taxonomy" id="1432307"/>
    <lineage>
        <taxon>Eukaryota</taxon>
        <taxon>Fungi</taxon>
        <taxon>Dikarya</taxon>
        <taxon>Ascomycota</taxon>
        <taxon>Pezizomycotina</taxon>
        <taxon>Leotiomycetes</taxon>
        <taxon>Helotiales</taxon>
        <taxon>Sclerotiniaceae</taxon>
        <taxon>Sclerotinia</taxon>
    </lineage>
</organism>
<dbReference type="PANTHER" id="PTHR42973">
    <property type="entry name" value="BINDING OXIDOREDUCTASE, PUTATIVE (AFU_ORTHOLOGUE AFUA_1G17690)-RELATED"/>
    <property type="match status" value="1"/>
</dbReference>
<keyword evidence="2" id="KW-0285">Flavoprotein</keyword>
<feature type="signal peptide" evidence="5">
    <location>
        <begin position="1"/>
        <end position="23"/>
    </location>
</feature>